<name>A0A0M3JB34_ANISI</name>
<dbReference type="Proteomes" id="UP000267096">
    <property type="component" value="Unassembled WGS sequence"/>
</dbReference>
<feature type="signal peptide" evidence="1">
    <location>
        <begin position="1"/>
        <end position="26"/>
    </location>
</feature>
<evidence type="ECO:0000256" key="1">
    <source>
        <dbReference type="SAM" id="SignalP"/>
    </source>
</evidence>
<dbReference type="OrthoDB" id="5828794at2759"/>
<reference evidence="2 3" key="2">
    <citation type="submission" date="2018-11" db="EMBL/GenBank/DDBJ databases">
        <authorList>
            <consortium name="Pathogen Informatics"/>
        </authorList>
    </citation>
    <scope>NUCLEOTIDE SEQUENCE [LARGE SCALE GENOMIC DNA]</scope>
</reference>
<protein>
    <submittedName>
        <fullName evidence="4">Secreted protein</fullName>
    </submittedName>
</protein>
<keyword evidence="1" id="KW-0732">Signal</keyword>
<evidence type="ECO:0000313" key="4">
    <source>
        <dbReference type="WBParaSite" id="ASIM_0000480801-mRNA-1"/>
    </source>
</evidence>
<evidence type="ECO:0000313" key="2">
    <source>
        <dbReference type="EMBL" id="VDK24183.1"/>
    </source>
</evidence>
<dbReference type="WBParaSite" id="ASIM_0000480801-mRNA-1">
    <property type="protein sequence ID" value="ASIM_0000480801-mRNA-1"/>
    <property type="gene ID" value="ASIM_0000480801"/>
</dbReference>
<dbReference type="EMBL" id="UYRR01008228">
    <property type="protein sequence ID" value="VDK24183.1"/>
    <property type="molecule type" value="Genomic_DNA"/>
</dbReference>
<feature type="chain" id="PRO_5043120842" evidence="1">
    <location>
        <begin position="27"/>
        <end position="110"/>
    </location>
</feature>
<sequence>MKMRLHEPILRMMLMLMTVLFDGGMAVKCLDCVGRDCMGTFCEGDYCVLGRYAPRWGTIEWGESRFVKGCMSGTMLETDIRSHCETVDDGTENGDSEVGGQCSYCLRSIR</sequence>
<gene>
    <name evidence="2" type="ORF">ASIM_LOCUS4620</name>
</gene>
<reference evidence="4" key="1">
    <citation type="submission" date="2017-02" db="UniProtKB">
        <authorList>
            <consortium name="WormBaseParasite"/>
        </authorList>
    </citation>
    <scope>IDENTIFICATION</scope>
</reference>
<proteinExistence type="predicted"/>
<evidence type="ECO:0000313" key="3">
    <source>
        <dbReference type="Proteomes" id="UP000267096"/>
    </source>
</evidence>
<organism evidence="4">
    <name type="scientific">Anisakis simplex</name>
    <name type="common">Herring worm</name>
    <dbReference type="NCBI Taxonomy" id="6269"/>
    <lineage>
        <taxon>Eukaryota</taxon>
        <taxon>Metazoa</taxon>
        <taxon>Ecdysozoa</taxon>
        <taxon>Nematoda</taxon>
        <taxon>Chromadorea</taxon>
        <taxon>Rhabditida</taxon>
        <taxon>Spirurina</taxon>
        <taxon>Ascaridomorpha</taxon>
        <taxon>Ascaridoidea</taxon>
        <taxon>Anisakidae</taxon>
        <taxon>Anisakis</taxon>
        <taxon>Anisakis simplex complex</taxon>
    </lineage>
</organism>
<accession>A0A0M3JB34</accession>
<dbReference type="AlphaFoldDB" id="A0A0M3JB34"/>
<keyword evidence="3" id="KW-1185">Reference proteome</keyword>